<dbReference type="InterPro" id="IPR012349">
    <property type="entry name" value="Split_barrel_FMN-bd"/>
</dbReference>
<sequence>MDGRELRNACGLFATGITVVTTELDGDVHGMTANAFMSVSLDPPLLVVSVGHKARLHDLLQQTGRYAVSILRHDQEDYSSHFAGWPVEGLEVEFERREEYPVLPDALAYFVCRVVDAHPAGDHTLYIGQVEYLEYDEGEPVLFYCGKYRQMTPPDES</sequence>
<dbReference type="InterPro" id="IPR002563">
    <property type="entry name" value="Flavin_Rdtase-like_dom"/>
</dbReference>
<organism evidence="3">
    <name type="scientific">Caldilineaceae bacterium SB0664_bin_27</name>
    <dbReference type="NCBI Taxonomy" id="2605260"/>
    <lineage>
        <taxon>Bacteria</taxon>
        <taxon>Bacillati</taxon>
        <taxon>Chloroflexota</taxon>
        <taxon>Caldilineae</taxon>
        <taxon>Caldilineales</taxon>
        <taxon>Caldilineaceae</taxon>
    </lineage>
</organism>
<evidence type="ECO:0000259" key="2">
    <source>
        <dbReference type="SMART" id="SM00903"/>
    </source>
</evidence>
<gene>
    <name evidence="3" type="ORF">F4Y42_11120</name>
</gene>
<protein>
    <submittedName>
        <fullName evidence="3">Flavin reductase family protein</fullName>
    </submittedName>
</protein>
<dbReference type="Gene3D" id="2.30.110.10">
    <property type="entry name" value="Electron Transport, Fmn-binding Protein, Chain A"/>
    <property type="match status" value="1"/>
</dbReference>
<name>A0A6B0YTE9_9CHLR</name>
<dbReference type="SUPFAM" id="SSF50475">
    <property type="entry name" value="FMN-binding split barrel"/>
    <property type="match status" value="1"/>
</dbReference>
<feature type="domain" description="Flavin reductase like" evidence="2">
    <location>
        <begin position="10"/>
        <end position="150"/>
    </location>
</feature>
<dbReference type="InterPro" id="IPR050268">
    <property type="entry name" value="NADH-dep_flavin_reductase"/>
</dbReference>
<evidence type="ECO:0000313" key="3">
    <source>
        <dbReference type="EMBL" id="MXY93983.1"/>
    </source>
</evidence>
<dbReference type="GO" id="GO:0042602">
    <property type="term" value="F:riboflavin reductase (NADPH) activity"/>
    <property type="evidence" value="ECO:0007669"/>
    <property type="project" value="TreeGrafter"/>
</dbReference>
<keyword evidence="1" id="KW-0560">Oxidoreductase</keyword>
<dbReference type="PANTHER" id="PTHR30466">
    <property type="entry name" value="FLAVIN REDUCTASE"/>
    <property type="match status" value="1"/>
</dbReference>
<dbReference type="PANTHER" id="PTHR30466:SF1">
    <property type="entry name" value="FMN REDUCTASE (NADH) RUTF"/>
    <property type="match status" value="1"/>
</dbReference>
<reference evidence="3" key="1">
    <citation type="submission" date="2019-09" db="EMBL/GenBank/DDBJ databases">
        <title>Characterisation of the sponge microbiome using genome-centric metagenomics.</title>
        <authorList>
            <person name="Engelberts J.P."/>
            <person name="Robbins S.J."/>
            <person name="De Goeij J.M."/>
            <person name="Aranda M."/>
            <person name="Bell S.C."/>
            <person name="Webster N.S."/>
        </authorList>
    </citation>
    <scope>NUCLEOTIDE SEQUENCE</scope>
    <source>
        <strain evidence="3">SB0664_bin_27</strain>
    </source>
</reference>
<accession>A0A6B0YTE9</accession>
<evidence type="ECO:0000256" key="1">
    <source>
        <dbReference type="ARBA" id="ARBA00023002"/>
    </source>
</evidence>
<dbReference type="AlphaFoldDB" id="A0A6B0YTE9"/>
<dbReference type="GO" id="GO:0010181">
    <property type="term" value="F:FMN binding"/>
    <property type="evidence" value="ECO:0007669"/>
    <property type="project" value="InterPro"/>
</dbReference>
<proteinExistence type="predicted"/>
<comment type="caution">
    <text evidence="3">The sequence shown here is derived from an EMBL/GenBank/DDBJ whole genome shotgun (WGS) entry which is preliminary data.</text>
</comment>
<dbReference type="GO" id="GO:0006208">
    <property type="term" value="P:pyrimidine nucleobase catabolic process"/>
    <property type="evidence" value="ECO:0007669"/>
    <property type="project" value="TreeGrafter"/>
</dbReference>
<dbReference type="EMBL" id="VXRG01000092">
    <property type="protein sequence ID" value="MXY93983.1"/>
    <property type="molecule type" value="Genomic_DNA"/>
</dbReference>
<dbReference type="SMART" id="SM00903">
    <property type="entry name" value="Flavin_Reduct"/>
    <property type="match status" value="1"/>
</dbReference>
<dbReference type="Pfam" id="PF01613">
    <property type="entry name" value="Flavin_Reduct"/>
    <property type="match status" value="1"/>
</dbReference>